<evidence type="ECO:0008006" key="4">
    <source>
        <dbReference type="Google" id="ProtNLM"/>
    </source>
</evidence>
<dbReference type="GeneID" id="4908804"/>
<accession>A3MTQ1</accession>
<gene>
    <name evidence="2" type="ordered locus">Pcal_0591</name>
</gene>
<dbReference type="InterPro" id="IPR007254">
    <property type="entry name" value="DUF373"/>
</dbReference>
<dbReference type="PANTHER" id="PTHR38815:SF1">
    <property type="entry name" value="DUF373 FAMILY PROTEIN"/>
    <property type="match status" value="1"/>
</dbReference>
<dbReference type="PANTHER" id="PTHR38815">
    <property type="entry name" value="HYPOTHETICAL MEMBRANE PROTEIN, CONSERVED, DUF373 FAMILY"/>
    <property type="match status" value="1"/>
</dbReference>
<dbReference type="RefSeq" id="WP_011849276.1">
    <property type="nucleotide sequence ID" value="NC_009073.1"/>
</dbReference>
<reference evidence="2" key="1">
    <citation type="submission" date="2007-02" db="EMBL/GenBank/DDBJ databases">
        <title>Complete sequence of Pyrobaculum calidifontis JCM 11548.</title>
        <authorList>
            <consortium name="US DOE Joint Genome Institute"/>
            <person name="Copeland A."/>
            <person name="Lucas S."/>
            <person name="Lapidus A."/>
            <person name="Barry K."/>
            <person name="Glavina del Rio T."/>
            <person name="Dalin E."/>
            <person name="Tice H."/>
            <person name="Pitluck S."/>
            <person name="Chain P."/>
            <person name="Malfatti S."/>
            <person name="Shin M."/>
            <person name="Vergez L."/>
            <person name="Schmutz J."/>
            <person name="Larimer F."/>
            <person name="Land M."/>
            <person name="Hauser L."/>
            <person name="Kyrpides N."/>
            <person name="Mikhailova N."/>
            <person name="Cozen A.E."/>
            <person name="Fitz-Gibbon S.T."/>
            <person name="House C.H."/>
            <person name="Saltikov C."/>
            <person name="Lowe T.M."/>
            <person name="Richardson P."/>
        </authorList>
    </citation>
    <scope>NUCLEOTIDE SEQUENCE [LARGE SCALE GENOMIC DNA]</scope>
    <source>
        <strain evidence="2">JCM 11548</strain>
    </source>
</reference>
<dbReference type="KEGG" id="pcl:Pcal_0591"/>
<proteinExistence type="predicted"/>
<name>A3MTQ1_PYRCJ</name>
<organism evidence="2 3">
    <name type="scientific">Pyrobaculum calidifontis (strain DSM 21063 / JCM 11548 / VA1)</name>
    <dbReference type="NCBI Taxonomy" id="410359"/>
    <lineage>
        <taxon>Archaea</taxon>
        <taxon>Thermoproteota</taxon>
        <taxon>Thermoprotei</taxon>
        <taxon>Thermoproteales</taxon>
        <taxon>Thermoproteaceae</taxon>
        <taxon>Pyrobaculum</taxon>
    </lineage>
</organism>
<dbReference type="STRING" id="410359.Pcal_0591"/>
<feature type="transmembrane region" description="Helical" evidence="1">
    <location>
        <begin position="304"/>
        <end position="325"/>
    </location>
</feature>
<feature type="transmembrane region" description="Helical" evidence="1">
    <location>
        <begin position="274"/>
        <end position="292"/>
    </location>
</feature>
<feature type="transmembrane region" description="Helical" evidence="1">
    <location>
        <begin position="186"/>
        <end position="207"/>
    </location>
</feature>
<feature type="transmembrane region" description="Helical" evidence="1">
    <location>
        <begin position="161"/>
        <end position="180"/>
    </location>
</feature>
<dbReference type="eggNOG" id="arCOG04151">
    <property type="taxonomic scope" value="Archaea"/>
</dbReference>
<dbReference type="EMBL" id="CP000561">
    <property type="protein sequence ID" value="ABO08018.1"/>
    <property type="molecule type" value="Genomic_DNA"/>
</dbReference>
<sequence length="335" mass="37913">MRLLVLYVDRDGDLKAHGIDTPIVGRDEVLRAGIKYILMNPDDSDANAIFAAVKTYDKLVSEYGEGNVNVAIVSGSPDPALADLTVVKELEEVLALFDADAIYFISDGPTDEMSVHAIQIKRPVIAVYRVVVKQARGVEETVTLFKYYFDKAVREPQYRRYTVGVPALLAFVILLSSMANLEIVRILINMTFLFISFFLVVYGFGIYDFLRNVLKRFEITFIITLFSLFAIVYHIVFTIIGSSILPDYLAVIVATLPFVSYVTESYIRTKSVRYGGIVAGSIASSFFYFIFPKITKPIIDIFDLMFSIAQYISTIFIIIILVYLLRGKWRRAELR</sequence>
<feature type="transmembrane region" description="Helical" evidence="1">
    <location>
        <begin position="219"/>
        <end position="242"/>
    </location>
</feature>
<evidence type="ECO:0000256" key="1">
    <source>
        <dbReference type="SAM" id="Phobius"/>
    </source>
</evidence>
<feature type="transmembrane region" description="Helical" evidence="1">
    <location>
        <begin position="248"/>
        <end position="267"/>
    </location>
</feature>
<dbReference type="OrthoDB" id="31282at2157"/>
<keyword evidence="1" id="KW-0472">Membrane</keyword>
<keyword evidence="1" id="KW-1133">Transmembrane helix</keyword>
<evidence type="ECO:0000313" key="2">
    <source>
        <dbReference type="EMBL" id="ABO08018.1"/>
    </source>
</evidence>
<keyword evidence="1" id="KW-0812">Transmembrane</keyword>
<dbReference type="HOGENOM" id="CLU_048986_0_1_2"/>
<dbReference type="Proteomes" id="UP000001431">
    <property type="component" value="Chromosome"/>
</dbReference>
<dbReference type="Pfam" id="PF04123">
    <property type="entry name" value="DUF373"/>
    <property type="match status" value="1"/>
</dbReference>
<dbReference type="AlphaFoldDB" id="A3MTQ1"/>
<keyword evidence="3" id="KW-1185">Reference proteome</keyword>
<protein>
    <recommendedName>
        <fullName evidence="4">DUF373 family protein</fullName>
    </recommendedName>
</protein>
<evidence type="ECO:0000313" key="3">
    <source>
        <dbReference type="Proteomes" id="UP000001431"/>
    </source>
</evidence>